<keyword evidence="9" id="KW-0106">Calcium</keyword>
<evidence type="ECO:0000256" key="1">
    <source>
        <dbReference type="ARBA" id="ARBA00000189"/>
    </source>
</evidence>
<dbReference type="Proteomes" id="UP001497512">
    <property type="component" value="Chromosome 14"/>
</dbReference>
<dbReference type="Gene3D" id="1.10.420.10">
    <property type="entry name" value="Peroxidase, domain 2"/>
    <property type="match status" value="1"/>
</dbReference>
<comment type="cofactor">
    <cofactor evidence="9">
        <name>heme b</name>
        <dbReference type="ChEBI" id="CHEBI:60344"/>
    </cofactor>
    <text evidence="9">Binds 1 heme b (iron(II)-protoporphyrin IX) group per subunit.</text>
</comment>
<evidence type="ECO:0000256" key="8">
    <source>
        <dbReference type="ARBA" id="ARBA00023157"/>
    </source>
</evidence>
<comment type="cofactor">
    <cofactor evidence="9">
        <name>Ca(2+)</name>
        <dbReference type="ChEBI" id="CHEBI:29108"/>
    </cofactor>
    <text evidence="9">Binds 2 calcium ions per subunit.</text>
</comment>
<comment type="subcellular location">
    <subcellularLocation>
        <location evidence="9">Secreted</location>
    </subcellularLocation>
</comment>
<dbReference type="InterPro" id="IPR019794">
    <property type="entry name" value="Peroxidases_AS"/>
</dbReference>
<dbReference type="PROSITE" id="PS00435">
    <property type="entry name" value="PEROXIDASE_1"/>
    <property type="match status" value="1"/>
</dbReference>
<evidence type="ECO:0000256" key="9">
    <source>
        <dbReference type="RuleBase" id="RU362060"/>
    </source>
</evidence>
<dbReference type="SUPFAM" id="SSF48113">
    <property type="entry name" value="Heme-dependent peroxidases"/>
    <property type="match status" value="1"/>
</dbReference>
<evidence type="ECO:0000256" key="4">
    <source>
        <dbReference type="ARBA" id="ARBA00022617"/>
    </source>
</evidence>
<evidence type="ECO:0000256" key="7">
    <source>
        <dbReference type="ARBA" id="ARBA00023004"/>
    </source>
</evidence>
<dbReference type="PRINTS" id="PR00461">
    <property type="entry name" value="PLPEROXIDASE"/>
</dbReference>
<keyword evidence="6 9" id="KW-0560">Oxidoreductase</keyword>
<reference evidence="11" key="1">
    <citation type="submission" date="2024-02" db="EMBL/GenBank/DDBJ databases">
        <authorList>
            <consortium name="ELIXIR-Norway"/>
            <consortium name="Elixir Norway"/>
        </authorList>
    </citation>
    <scope>NUCLEOTIDE SEQUENCE</scope>
</reference>
<keyword evidence="4 9" id="KW-0349">Heme</keyword>
<evidence type="ECO:0000256" key="6">
    <source>
        <dbReference type="ARBA" id="ARBA00023002"/>
    </source>
</evidence>
<dbReference type="CDD" id="cd00693">
    <property type="entry name" value="secretory_peroxidase"/>
    <property type="match status" value="1"/>
</dbReference>
<keyword evidence="8" id="KW-1015">Disulfide bond</keyword>
<evidence type="ECO:0000313" key="11">
    <source>
        <dbReference type="EMBL" id="CAK9204650.1"/>
    </source>
</evidence>
<keyword evidence="5 9" id="KW-0479">Metal-binding</keyword>
<evidence type="ECO:0000313" key="12">
    <source>
        <dbReference type="Proteomes" id="UP001497512"/>
    </source>
</evidence>
<keyword evidence="3 9" id="KW-0575">Peroxidase</keyword>
<evidence type="ECO:0000259" key="10">
    <source>
        <dbReference type="PROSITE" id="PS50873"/>
    </source>
</evidence>
<evidence type="ECO:0000256" key="3">
    <source>
        <dbReference type="ARBA" id="ARBA00022559"/>
    </source>
</evidence>
<dbReference type="PRINTS" id="PR00458">
    <property type="entry name" value="PEROXIDASE"/>
</dbReference>
<dbReference type="InterPro" id="IPR033905">
    <property type="entry name" value="Secretory_peroxidase"/>
</dbReference>
<dbReference type="Gene3D" id="1.10.520.10">
    <property type="match status" value="1"/>
</dbReference>
<gene>
    <name evidence="11" type="ORF">CSSPTR1EN2_LOCUS7492</name>
</gene>
<comment type="catalytic activity">
    <reaction evidence="1 9">
        <text>2 a phenolic donor + H2O2 = 2 a phenolic radical donor + 2 H2O</text>
        <dbReference type="Rhea" id="RHEA:56136"/>
        <dbReference type="ChEBI" id="CHEBI:15377"/>
        <dbReference type="ChEBI" id="CHEBI:16240"/>
        <dbReference type="ChEBI" id="CHEBI:139520"/>
        <dbReference type="ChEBI" id="CHEBI:139521"/>
        <dbReference type="EC" id="1.11.1.7"/>
    </reaction>
</comment>
<dbReference type="InterPro" id="IPR000823">
    <property type="entry name" value="Peroxidase_pln"/>
</dbReference>
<dbReference type="PROSITE" id="PS00436">
    <property type="entry name" value="PEROXIDASE_2"/>
    <property type="match status" value="1"/>
</dbReference>
<dbReference type="PROSITE" id="PS50873">
    <property type="entry name" value="PEROXIDASE_4"/>
    <property type="match status" value="1"/>
</dbReference>
<keyword evidence="7 9" id="KW-0408">Iron</keyword>
<keyword evidence="12" id="KW-1185">Reference proteome</keyword>
<keyword evidence="9" id="KW-0964">Secreted</keyword>
<comment type="function">
    <text evidence="9">Removal of H(2)O(2), oxidation of toxic reductants, biosynthesis and degradation of lignin, suberization, auxin catabolism, response to environmental stresses such as wounding, pathogen attack and oxidative stress.</text>
</comment>
<keyword evidence="9" id="KW-0376">Hydrogen peroxide</keyword>
<organism evidence="11 12">
    <name type="scientific">Sphagnum troendelagicum</name>
    <dbReference type="NCBI Taxonomy" id="128251"/>
    <lineage>
        <taxon>Eukaryota</taxon>
        <taxon>Viridiplantae</taxon>
        <taxon>Streptophyta</taxon>
        <taxon>Embryophyta</taxon>
        <taxon>Bryophyta</taxon>
        <taxon>Sphagnophytina</taxon>
        <taxon>Sphagnopsida</taxon>
        <taxon>Sphagnales</taxon>
        <taxon>Sphagnaceae</taxon>
        <taxon>Sphagnum</taxon>
    </lineage>
</organism>
<feature type="domain" description="Plant heme peroxidase family profile" evidence="10">
    <location>
        <begin position="27"/>
        <end position="328"/>
    </location>
</feature>
<comment type="similarity">
    <text evidence="9">Belongs to the peroxidase family. Classical plant (class III) peroxidase subfamily.</text>
</comment>
<dbReference type="InterPro" id="IPR002016">
    <property type="entry name" value="Haem_peroxidase"/>
</dbReference>
<evidence type="ECO:0000256" key="2">
    <source>
        <dbReference type="ARBA" id="ARBA00006873"/>
    </source>
</evidence>
<dbReference type="PANTHER" id="PTHR31235">
    <property type="entry name" value="PEROXIDASE 25-RELATED"/>
    <property type="match status" value="1"/>
</dbReference>
<proteinExistence type="inferred from homology"/>
<dbReference type="InterPro" id="IPR010255">
    <property type="entry name" value="Haem_peroxidase_sf"/>
</dbReference>
<accession>A0ABP0TTK6</accession>
<dbReference type="EC" id="1.11.1.7" evidence="9"/>
<protein>
    <recommendedName>
        <fullName evidence="9">Peroxidase</fullName>
        <ecNumber evidence="9">1.11.1.7</ecNumber>
    </recommendedName>
</protein>
<dbReference type="InterPro" id="IPR019793">
    <property type="entry name" value="Peroxidases_heam-ligand_BS"/>
</dbReference>
<comment type="similarity">
    <text evidence="2">Belongs to the peroxidase family. Ascorbate peroxidase subfamily.</text>
</comment>
<name>A0ABP0TTK6_9BRYO</name>
<evidence type="ECO:0000256" key="5">
    <source>
        <dbReference type="ARBA" id="ARBA00022723"/>
    </source>
</evidence>
<dbReference type="Pfam" id="PF00141">
    <property type="entry name" value="peroxidase"/>
    <property type="match status" value="1"/>
</dbReference>
<dbReference type="EMBL" id="OZ019906">
    <property type="protein sequence ID" value="CAK9204650.1"/>
    <property type="molecule type" value="Genomic_DNA"/>
</dbReference>
<sequence>MKMRPAVLFFVTRVLCLLLLAVGVNDGLYYDIYRFSCPQAEQVIFDVVQSYIHNDPTLAPALLRMHFHDAFVQGADASVLIDSTPTNSAEKDAFPNKNSLRGFEVIDACKAVLEQQCPGVVSCADVLTVAARDSVRLALGPFWDVPLGRRDGLTSSAAAANANLPSPFSNFQQLVNSFKGKGLNVNDLVILSGAHTIGRTHCGFVNQRIYNFTGHGDADPSLNNGYVYQLKQECKPTDLTTAIPMDPYTPAIFDTQYYKSLSQNKGIFPSDAALLQGGFGGGGAYVRLYGASPNAFFTAFPNSIVKMGRIGVLTGQQGQIRKNCRVVN</sequence>